<comment type="caution">
    <text evidence="2">The sequence shown here is derived from an EMBL/GenBank/DDBJ whole genome shotgun (WGS) entry which is preliminary data.</text>
</comment>
<dbReference type="GO" id="GO:0009535">
    <property type="term" value="C:chloroplast thylakoid membrane"/>
    <property type="evidence" value="ECO:0007669"/>
    <property type="project" value="TreeGrafter"/>
</dbReference>
<dbReference type="AlphaFoldDB" id="A0A200QTP1"/>
<keyword evidence="3" id="KW-1185">Reference proteome</keyword>
<feature type="compositionally biased region" description="Polar residues" evidence="1">
    <location>
        <begin position="71"/>
        <end position="80"/>
    </location>
</feature>
<feature type="region of interest" description="Disordered" evidence="1">
    <location>
        <begin position="71"/>
        <end position="92"/>
    </location>
</feature>
<dbReference type="CDD" id="cd23709">
    <property type="entry name" value="Psrp5_CTD"/>
    <property type="match status" value="1"/>
</dbReference>
<evidence type="ECO:0000256" key="1">
    <source>
        <dbReference type="SAM" id="MobiDB-lite"/>
    </source>
</evidence>
<dbReference type="InParanoid" id="A0A200QTP1"/>
<dbReference type="InterPro" id="IPR040307">
    <property type="entry name" value="Ribosomal_cL37"/>
</dbReference>
<protein>
    <submittedName>
        <fullName evidence="2">Uncharacterized protein</fullName>
    </submittedName>
</protein>
<accession>A0A200QTP1</accession>
<dbReference type="PANTHER" id="PTHR34678">
    <property type="entry name" value="50S RIBOSOMAL PROTEIN 5, CHLOROPLASTIC"/>
    <property type="match status" value="1"/>
</dbReference>
<evidence type="ECO:0000313" key="3">
    <source>
        <dbReference type="Proteomes" id="UP000195402"/>
    </source>
</evidence>
<proteinExistence type="predicted"/>
<evidence type="ECO:0000313" key="2">
    <source>
        <dbReference type="EMBL" id="OVA13814.1"/>
    </source>
</evidence>
<dbReference type="GO" id="GO:0032544">
    <property type="term" value="P:plastid translation"/>
    <property type="evidence" value="ECO:0007669"/>
    <property type="project" value="TreeGrafter"/>
</dbReference>
<dbReference type="OMA" id="RIRYCEF"/>
<gene>
    <name evidence="2" type="ORF">BVC80_1769g79</name>
</gene>
<dbReference type="FunCoup" id="A0A200QTP1">
    <property type="interactions" value="1501"/>
</dbReference>
<name>A0A200QTP1_MACCD</name>
<dbReference type="STRING" id="56857.A0A200QTP1"/>
<reference evidence="2 3" key="1">
    <citation type="journal article" date="2017" name="Mol. Plant">
        <title>The Genome of Medicinal Plant Macleaya cordata Provides New Insights into Benzylisoquinoline Alkaloids Metabolism.</title>
        <authorList>
            <person name="Liu X."/>
            <person name="Liu Y."/>
            <person name="Huang P."/>
            <person name="Ma Y."/>
            <person name="Qing Z."/>
            <person name="Tang Q."/>
            <person name="Cao H."/>
            <person name="Cheng P."/>
            <person name="Zheng Y."/>
            <person name="Yuan Z."/>
            <person name="Zhou Y."/>
            <person name="Liu J."/>
            <person name="Tang Z."/>
            <person name="Zhuo Y."/>
            <person name="Zhang Y."/>
            <person name="Yu L."/>
            <person name="Huang J."/>
            <person name="Yang P."/>
            <person name="Peng Q."/>
            <person name="Zhang J."/>
            <person name="Jiang W."/>
            <person name="Zhang Z."/>
            <person name="Lin K."/>
            <person name="Ro D.K."/>
            <person name="Chen X."/>
            <person name="Xiong X."/>
            <person name="Shang Y."/>
            <person name="Huang S."/>
            <person name="Zeng J."/>
        </authorList>
    </citation>
    <scope>NUCLEOTIDE SEQUENCE [LARGE SCALE GENOMIC DNA]</scope>
    <source>
        <strain evidence="3">cv. BLH2017</strain>
        <tissue evidence="2">Root</tissue>
    </source>
</reference>
<dbReference type="OrthoDB" id="782293at2759"/>
<dbReference type="PANTHER" id="PTHR34678:SF1">
    <property type="entry name" value="LARGE RIBOSOMAL SUBUNIT PROTEIN CL37"/>
    <property type="match status" value="1"/>
</dbReference>
<organism evidence="2 3">
    <name type="scientific">Macleaya cordata</name>
    <name type="common">Five-seeded plume-poppy</name>
    <name type="synonym">Bocconia cordata</name>
    <dbReference type="NCBI Taxonomy" id="56857"/>
    <lineage>
        <taxon>Eukaryota</taxon>
        <taxon>Viridiplantae</taxon>
        <taxon>Streptophyta</taxon>
        <taxon>Embryophyta</taxon>
        <taxon>Tracheophyta</taxon>
        <taxon>Spermatophyta</taxon>
        <taxon>Magnoliopsida</taxon>
        <taxon>Ranunculales</taxon>
        <taxon>Papaveraceae</taxon>
        <taxon>Papaveroideae</taxon>
        <taxon>Macleaya</taxon>
    </lineage>
</organism>
<dbReference type="Proteomes" id="UP000195402">
    <property type="component" value="Unassembled WGS sequence"/>
</dbReference>
<dbReference type="EMBL" id="MVGT01001095">
    <property type="protein sequence ID" value="OVA13814.1"/>
    <property type="molecule type" value="Genomic_DNA"/>
</dbReference>
<sequence length="175" mass="20067">MALQQHFLFSPSLSSVSSPSSLLPMAITATPMSRFQGKCLDLQPKYSNRVQICTHFRAQERGSLIVQASSDIDGVTSGSNEPEPEPKEEAVSVENLPLESKLQLKLEAKLRMKLAKKIRLRRKRLVRKRQLRKKGRWPPSKMKKNKNGARKRIRYCEFGKKVAVHRKIIFLEEVN</sequence>